<feature type="compositionally biased region" description="Gly residues" evidence="3">
    <location>
        <begin position="247"/>
        <end position="264"/>
    </location>
</feature>
<evidence type="ECO:0000256" key="2">
    <source>
        <dbReference type="ARBA" id="ARBA00023002"/>
    </source>
</evidence>
<evidence type="ECO:0000313" key="5">
    <source>
        <dbReference type="Proteomes" id="UP001280581"/>
    </source>
</evidence>
<dbReference type="EMBL" id="WVTA01000021">
    <property type="protein sequence ID" value="KAK3197059.1"/>
    <property type="molecule type" value="Genomic_DNA"/>
</dbReference>
<dbReference type="SUPFAM" id="SSF51735">
    <property type="entry name" value="NAD(P)-binding Rossmann-fold domains"/>
    <property type="match status" value="1"/>
</dbReference>
<feature type="region of interest" description="Disordered" evidence="3">
    <location>
        <begin position="247"/>
        <end position="283"/>
    </location>
</feature>
<evidence type="ECO:0000313" key="4">
    <source>
        <dbReference type="EMBL" id="KAK3197059.1"/>
    </source>
</evidence>
<gene>
    <name evidence="4" type="ORF">GRF29_1536g424291</name>
</gene>
<dbReference type="InterPro" id="IPR036291">
    <property type="entry name" value="NAD(P)-bd_dom_sf"/>
</dbReference>
<evidence type="ECO:0000256" key="3">
    <source>
        <dbReference type="SAM" id="MobiDB-lite"/>
    </source>
</evidence>
<reference evidence="4 5" key="1">
    <citation type="submission" date="2021-02" db="EMBL/GenBank/DDBJ databases">
        <title>Genome assembly of Pseudopithomyces chartarum.</title>
        <authorList>
            <person name="Jauregui R."/>
            <person name="Singh J."/>
            <person name="Voisey C."/>
        </authorList>
    </citation>
    <scope>NUCLEOTIDE SEQUENCE [LARGE SCALE GENOMIC DNA]</scope>
    <source>
        <strain evidence="4 5">AGR01</strain>
    </source>
</reference>
<proteinExistence type="inferred from homology"/>
<organism evidence="4 5">
    <name type="scientific">Pseudopithomyces chartarum</name>
    <dbReference type="NCBI Taxonomy" id="1892770"/>
    <lineage>
        <taxon>Eukaryota</taxon>
        <taxon>Fungi</taxon>
        <taxon>Dikarya</taxon>
        <taxon>Ascomycota</taxon>
        <taxon>Pezizomycotina</taxon>
        <taxon>Dothideomycetes</taxon>
        <taxon>Pleosporomycetidae</taxon>
        <taxon>Pleosporales</taxon>
        <taxon>Massarineae</taxon>
        <taxon>Didymosphaeriaceae</taxon>
        <taxon>Pseudopithomyces</taxon>
    </lineage>
</organism>
<name>A0AAN6LLH7_9PLEO</name>
<keyword evidence="2" id="KW-0560">Oxidoreductase</keyword>
<dbReference type="InterPro" id="IPR002347">
    <property type="entry name" value="SDR_fam"/>
</dbReference>
<dbReference type="Pfam" id="PF00106">
    <property type="entry name" value="adh_short"/>
    <property type="match status" value="1"/>
</dbReference>
<comment type="similarity">
    <text evidence="1">Belongs to the short-chain dehydrogenases/reductases (SDR) family.</text>
</comment>
<sequence length="283" mass="29664">MGRYTAVHTHPKGVGDARPTALQIIHDEGLEGKLTGKVIVLTGATSGIGLETARALLTTGATLFLTVRDSLKAKGALAELLTSGRVTLVDMDNASLSSVRTAAKQILDQSDGKINILIGNAGIMGIQQRELTEDGHEFHFAVNHLSHFLLFYLLKDALLASSSPSFHSRLVLLSSSAHRTHRLLPSNNYSFQDTPYVPEVAYANSKLANIYTASYVERQYGSRGLHATPEICGCHRGGSGDVVGVEVGGAGSGDDGGGGGGEGVGGERREVFGGLRGGGERKG</sequence>
<protein>
    <submittedName>
        <fullName evidence="4">Uncharacterized protein</fullName>
    </submittedName>
</protein>
<dbReference type="AlphaFoldDB" id="A0AAN6LLH7"/>
<evidence type="ECO:0000256" key="1">
    <source>
        <dbReference type="ARBA" id="ARBA00006484"/>
    </source>
</evidence>
<dbReference type="Gene3D" id="3.40.50.720">
    <property type="entry name" value="NAD(P)-binding Rossmann-like Domain"/>
    <property type="match status" value="1"/>
</dbReference>
<dbReference type="GO" id="GO:0016491">
    <property type="term" value="F:oxidoreductase activity"/>
    <property type="evidence" value="ECO:0007669"/>
    <property type="project" value="UniProtKB-KW"/>
</dbReference>
<dbReference type="PRINTS" id="PR00081">
    <property type="entry name" value="GDHRDH"/>
</dbReference>
<dbReference type="Proteomes" id="UP001280581">
    <property type="component" value="Unassembled WGS sequence"/>
</dbReference>
<accession>A0AAN6LLH7</accession>
<dbReference type="PANTHER" id="PTHR24320:SF272">
    <property type="entry name" value="NAD(P)-BINDING ROSSMANN-FOLD SUPERFAMILY PROTEIN"/>
    <property type="match status" value="1"/>
</dbReference>
<keyword evidence="5" id="KW-1185">Reference proteome</keyword>
<dbReference type="PANTHER" id="PTHR24320">
    <property type="entry name" value="RETINOL DEHYDROGENASE"/>
    <property type="match status" value="1"/>
</dbReference>
<comment type="caution">
    <text evidence="4">The sequence shown here is derived from an EMBL/GenBank/DDBJ whole genome shotgun (WGS) entry which is preliminary data.</text>
</comment>